<dbReference type="Gene3D" id="3.30.1490.20">
    <property type="entry name" value="ATP-grasp fold, A domain"/>
    <property type="match status" value="1"/>
</dbReference>
<dbReference type="EMBL" id="JBHSBC010000002">
    <property type="protein sequence ID" value="MFC3979196.1"/>
    <property type="molecule type" value="Genomic_DNA"/>
</dbReference>
<sequence>MRVLVVNRWDDEFSAYGDYVDHLRHEVCYVTVPTHLPWIPEEARHVTVLDGLDDEAEVVAAAQAVQEACGRFDLVLALSEFDLTTGARIREVCGVPGDDSSRVRRFRDKVTMKTVLADAGVRVPRFATVKSPADIGEFRRRVGGPVVVKPRAQTASKGCHIVHNSFELSEVLTELERSGHDDYEVEEYVDGPIWHVDGIVEADRFLFARASRYVNTCYEYSRGTPLGSAVQEGPVADAMLAFTLRCLTGLGLHRSAFHLEIIESASGPVFLEVAARVGGGEIAFVLRDVYGVDVIGDWIRLQLGERPQTIGVSSESREIAGYLQVPGPAGHRLLSRPSLAGTIEGLYGEDLLEPGHCFDGPSGGEELLGRFRYRAGTVADVESAINATLDAFVCVTEPVQRSCV</sequence>
<reference evidence="7" key="1">
    <citation type="journal article" date="2019" name="Int. J. Syst. Evol. Microbiol.">
        <title>The Global Catalogue of Microorganisms (GCM) 10K type strain sequencing project: providing services to taxonomists for standard genome sequencing and annotation.</title>
        <authorList>
            <consortium name="The Broad Institute Genomics Platform"/>
            <consortium name="The Broad Institute Genome Sequencing Center for Infectious Disease"/>
            <person name="Wu L."/>
            <person name="Ma J."/>
        </authorList>
    </citation>
    <scope>NUCLEOTIDE SEQUENCE [LARGE SCALE GENOMIC DNA]</scope>
    <source>
        <strain evidence="7">TBRC 7912</strain>
    </source>
</reference>
<dbReference type="InterPro" id="IPR052032">
    <property type="entry name" value="ATP-dep_AA_Ligase"/>
</dbReference>
<protein>
    <submittedName>
        <fullName evidence="6">Acetyl-CoA carboxylase biotin carboxylase subunit family protein</fullName>
    </submittedName>
</protein>
<dbReference type="PROSITE" id="PS50975">
    <property type="entry name" value="ATP_GRASP"/>
    <property type="match status" value="1"/>
</dbReference>
<keyword evidence="7" id="KW-1185">Reference proteome</keyword>
<organism evidence="6 7">
    <name type="scientific">Streptosporangium jomthongense</name>
    <dbReference type="NCBI Taxonomy" id="1193683"/>
    <lineage>
        <taxon>Bacteria</taxon>
        <taxon>Bacillati</taxon>
        <taxon>Actinomycetota</taxon>
        <taxon>Actinomycetes</taxon>
        <taxon>Streptosporangiales</taxon>
        <taxon>Streptosporangiaceae</taxon>
        <taxon>Streptosporangium</taxon>
    </lineage>
</organism>
<evidence type="ECO:0000259" key="5">
    <source>
        <dbReference type="PROSITE" id="PS50975"/>
    </source>
</evidence>
<dbReference type="RefSeq" id="WP_352011904.1">
    <property type="nucleotide sequence ID" value="NZ_JBHSBC010000002.1"/>
</dbReference>
<keyword evidence="1" id="KW-0436">Ligase</keyword>
<keyword evidence="2 4" id="KW-0547">Nucleotide-binding</keyword>
<evidence type="ECO:0000256" key="2">
    <source>
        <dbReference type="ARBA" id="ARBA00022741"/>
    </source>
</evidence>
<feature type="domain" description="ATP-grasp" evidence="5">
    <location>
        <begin position="113"/>
        <end position="303"/>
    </location>
</feature>
<name>A0ABV8EU43_9ACTN</name>
<evidence type="ECO:0000256" key="4">
    <source>
        <dbReference type="PROSITE-ProRule" id="PRU00409"/>
    </source>
</evidence>
<dbReference type="PANTHER" id="PTHR43585">
    <property type="entry name" value="FUMIPYRROLE BIOSYNTHESIS PROTEIN C"/>
    <property type="match status" value="1"/>
</dbReference>
<keyword evidence="3 4" id="KW-0067">ATP-binding</keyword>
<proteinExistence type="predicted"/>
<dbReference type="SUPFAM" id="SSF56059">
    <property type="entry name" value="Glutathione synthetase ATP-binding domain-like"/>
    <property type="match status" value="1"/>
</dbReference>
<dbReference type="InterPro" id="IPR011761">
    <property type="entry name" value="ATP-grasp"/>
</dbReference>
<evidence type="ECO:0000313" key="7">
    <source>
        <dbReference type="Proteomes" id="UP001595698"/>
    </source>
</evidence>
<dbReference type="PANTHER" id="PTHR43585:SF2">
    <property type="entry name" value="ATP-GRASP ENZYME FSQD"/>
    <property type="match status" value="1"/>
</dbReference>
<evidence type="ECO:0000256" key="3">
    <source>
        <dbReference type="ARBA" id="ARBA00022840"/>
    </source>
</evidence>
<accession>A0ABV8EU43</accession>
<dbReference type="Proteomes" id="UP001595698">
    <property type="component" value="Unassembled WGS sequence"/>
</dbReference>
<dbReference type="Gene3D" id="3.40.50.20">
    <property type="match status" value="1"/>
</dbReference>
<gene>
    <name evidence="6" type="ORF">ACFOYY_03630</name>
</gene>
<dbReference type="Gene3D" id="3.30.470.20">
    <property type="entry name" value="ATP-grasp fold, B domain"/>
    <property type="match status" value="1"/>
</dbReference>
<evidence type="ECO:0000256" key="1">
    <source>
        <dbReference type="ARBA" id="ARBA00022598"/>
    </source>
</evidence>
<evidence type="ECO:0000313" key="6">
    <source>
        <dbReference type="EMBL" id="MFC3979196.1"/>
    </source>
</evidence>
<comment type="caution">
    <text evidence="6">The sequence shown here is derived from an EMBL/GenBank/DDBJ whole genome shotgun (WGS) entry which is preliminary data.</text>
</comment>
<dbReference type="InterPro" id="IPR013815">
    <property type="entry name" value="ATP_grasp_subdomain_1"/>
</dbReference>